<dbReference type="EMBL" id="BGPR01003960">
    <property type="protein sequence ID" value="GBM94333.1"/>
    <property type="molecule type" value="Genomic_DNA"/>
</dbReference>
<organism evidence="1 2">
    <name type="scientific">Araneus ventricosus</name>
    <name type="common">Orbweaver spider</name>
    <name type="synonym">Epeira ventricosa</name>
    <dbReference type="NCBI Taxonomy" id="182803"/>
    <lineage>
        <taxon>Eukaryota</taxon>
        <taxon>Metazoa</taxon>
        <taxon>Ecdysozoa</taxon>
        <taxon>Arthropoda</taxon>
        <taxon>Chelicerata</taxon>
        <taxon>Arachnida</taxon>
        <taxon>Araneae</taxon>
        <taxon>Araneomorphae</taxon>
        <taxon>Entelegynae</taxon>
        <taxon>Araneoidea</taxon>
        <taxon>Araneidae</taxon>
        <taxon>Araneus</taxon>
    </lineage>
</organism>
<dbReference type="AlphaFoldDB" id="A0A4Y2JVF6"/>
<sequence>MSYVKEPILPEEKSCISVTDIYITQAHGPDIALLIFGDHHHQQQHYLSWAHGSCIGSDEKENCSTCEFGN</sequence>
<protein>
    <submittedName>
        <fullName evidence="1">Uncharacterized protein</fullName>
    </submittedName>
</protein>
<comment type="caution">
    <text evidence="1">The sequence shown here is derived from an EMBL/GenBank/DDBJ whole genome shotgun (WGS) entry which is preliminary data.</text>
</comment>
<dbReference type="Proteomes" id="UP000499080">
    <property type="component" value="Unassembled WGS sequence"/>
</dbReference>
<evidence type="ECO:0000313" key="1">
    <source>
        <dbReference type="EMBL" id="GBM94333.1"/>
    </source>
</evidence>
<name>A0A4Y2JVF6_ARAVE</name>
<reference evidence="1 2" key="1">
    <citation type="journal article" date="2019" name="Sci. Rep.">
        <title>Orb-weaving spider Araneus ventricosus genome elucidates the spidroin gene catalogue.</title>
        <authorList>
            <person name="Kono N."/>
            <person name="Nakamura H."/>
            <person name="Ohtoshi R."/>
            <person name="Moran D.A.P."/>
            <person name="Shinohara A."/>
            <person name="Yoshida Y."/>
            <person name="Fujiwara M."/>
            <person name="Mori M."/>
            <person name="Tomita M."/>
            <person name="Arakawa K."/>
        </authorList>
    </citation>
    <scope>NUCLEOTIDE SEQUENCE [LARGE SCALE GENOMIC DNA]</scope>
</reference>
<keyword evidence="2" id="KW-1185">Reference proteome</keyword>
<gene>
    <name evidence="1" type="ORF">AVEN_78409_1</name>
</gene>
<evidence type="ECO:0000313" key="2">
    <source>
        <dbReference type="Proteomes" id="UP000499080"/>
    </source>
</evidence>
<proteinExistence type="predicted"/>
<accession>A0A4Y2JVF6</accession>